<proteinExistence type="predicted"/>
<evidence type="ECO:0000256" key="1">
    <source>
        <dbReference type="ARBA" id="ARBA00022801"/>
    </source>
</evidence>
<feature type="domain" description="CN hydrolase" evidence="2">
    <location>
        <begin position="1"/>
        <end position="234"/>
    </location>
</feature>
<gene>
    <name evidence="3" type="ORF">GBK04_03470</name>
</gene>
<comment type="caution">
    <text evidence="3">The sequence shown here is derived from an EMBL/GenBank/DDBJ whole genome shotgun (WGS) entry which is preliminary data.</text>
</comment>
<dbReference type="CDD" id="cd07197">
    <property type="entry name" value="nitrilase"/>
    <property type="match status" value="1"/>
</dbReference>
<sequence>MKIAIAQIRSMPGDIPGNIVAHKKLIDRIISYGADTLIFPELSLTGYEPTLAHALAMDLHDGRLDDFQALSNYHRLTLGVGVPLKTPLGITISLVIFQLGQPRQVYTKRYLHPDEEAFFVSGQGTLSTLGSKGTLALAICYELSVPAHAEAASKNGAEIYLASVAKTARGIPKAEERLSSIAKDYGMTVLMANCVGPCEGEEGGGKSGVWNSKGALLAQMNERDEGVLLFDLDTQQCQCIGV</sequence>
<organism evidence="3 4">
    <name type="scientific">Salmonirosea aquatica</name>
    <dbReference type="NCBI Taxonomy" id="2654236"/>
    <lineage>
        <taxon>Bacteria</taxon>
        <taxon>Pseudomonadati</taxon>
        <taxon>Bacteroidota</taxon>
        <taxon>Cytophagia</taxon>
        <taxon>Cytophagales</taxon>
        <taxon>Spirosomataceae</taxon>
        <taxon>Salmonirosea</taxon>
    </lineage>
</organism>
<dbReference type="InterPro" id="IPR036526">
    <property type="entry name" value="C-N_Hydrolase_sf"/>
</dbReference>
<evidence type="ECO:0000259" key="2">
    <source>
        <dbReference type="PROSITE" id="PS50263"/>
    </source>
</evidence>
<dbReference type="EMBL" id="WHLY01000002">
    <property type="protein sequence ID" value="MPR32429.1"/>
    <property type="molecule type" value="Genomic_DNA"/>
</dbReference>
<name>A0A7C9FNM7_9BACT</name>
<accession>A0A7C9FNM7</accession>
<dbReference type="RefSeq" id="WP_152756876.1">
    <property type="nucleotide sequence ID" value="NZ_WHLY01000002.1"/>
</dbReference>
<dbReference type="InterPro" id="IPR050345">
    <property type="entry name" value="Aliph_Amidase/BUP"/>
</dbReference>
<keyword evidence="1 3" id="KW-0378">Hydrolase</keyword>
<dbReference type="GO" id="GO:0033388">
    <property type="term" value="P:putrescine biosynthetic process from arginine"/>
    <property type="evidence" value="ECO:0007669"/>
    <property type="project" value="TreeGrafter"/>
</dbReference>
<dbReference type="GO" id="GO:0050126">
    <property type="term" value="F:N-carbamoylputrescine amidase activity"/>
    <property type="evidence" value="ECO:0007669"/>
    <property type="project" value="TreeGrafter"/>
</dbReference>
<dbReference type="PROSITE" id="PS50263">
    <property type="entry name" value="CN_HYDROLASE"/>
    <property type="match status" value="1"/>
</dbReference>
<reference evidence="3 4" key="1">
    <citation type="submission" date="2019-10" db="EMBL/GenBank/DDBJ databases">
        <title>Draft Genome Sequence of Cytophagaceae sp. SJW1-29.</title>
        <authorList>
            <person name="Choi A."/>
        </authorList>
    </citation>
    <scope>NUCLEOTIDE SEQUENCE [LARGE SCALE GENOMIC DNA]</scope>
    <source>
        <strain evidence="3 4">SJW1-29</strain>
    </source>
</reference>
<keyword evidence="4" id="KW-1185">Reference proteome</keyword>
<evidence type="ECO:0000313" key="4">
    <source>
        <dbReference type="Proteomes" id="UP000479293"/>
    </source>
</evidence>
<dbReference type="PANTHER" id="PTHR43674:SF2">
    <property type="entry name" value="BETA-UREIDOPROPIONASE"/>
    <property type="match status" value="1"/>
</dbReference>
<evidence type="ECO:0000313" key="3">
    <source>
        <dbReference type="EMBL" id="MPR32429.1"/>
    </source>
</evidence>
<dbReference type="Gene3D" id="3.60.110.10">
    <property type="entry name" value="Carbon-nitrogen hydrolase"/>
    <property type="match status" value="1"/>
</dbReference>
<dbReference type="AlphaFoldDB" id="A0A7C9FNM7"/>
<dbReference type="Pfam" id="PF00795">
    <property type="entry name" value="CN_hydrolase"/>
    <property type="match status" value="1"/>
</dbReference>
<protein>
    <submittedName>
        <fullName evidence="3">Carbon-nitrogen hydrolase family protein</fullName>
    </submittedName>
</protein>
<dbReference type="SUPFAM" id="SSF56317">
    <property type="entry name" value="Carbon-nitrogen hydrolase"/>
    <property type="match status" value="1"/>
</dbReference>
<dbReference type="InterPro" id="IPR003010">
    <property type="entry name" value="C-N_Hydrolase"/>
</dbReference>
<dbReference type="Proteomes" id="UP000479293">
    <property type="component" value="Unassembled WGS sequence"/>
</dbReference>
<dbReference type="PANTHER" id="PTHR43674">
    <property type="entry name" value="NITRILASE C965.09-RELATED"/>
    <property type="match status" value="1"/>
</dbReference>